<gene>
    <name evidence="9" type="ORF">FisN_3Hh090</name>
</gene>
<dbReference type="Pfam" id="PF01702">
    <property type="entry name" value="TGT"/>
    <property type="match status" value="1"/>
</dbReference>
<keyword evidence="2 9" id="KW-0808">Transferase</keyword>
<dbReference type="OrthoDB" id="10249838at2759"/>
<sequence>MTTRTEQTDDNSSNDSPSKRPRPELSPLYNPEVLPNELKNVDFTQRITWGKYAPYTEEVLPLKALDAPATPKHRLEMHIHNLSNRARAGTIHLQRPSSRPIPTPMFMPVGTKGCLKGVTIDELMHCLDCPIILGNTYHLAIQPGTELIREQGQLRKFQGNGNHNLLTDSGGFQMVSLSKLSNISEEGVTFENPFAKGETMLLKPEDSIRHQTNIGADIIMALDDVVSSVIADHDRFREATYRTLRWYDRCLQAKAEGDPDHQQNLFPIVQGGLDTQLGGLREQCLAGFRNRDQDVAGFAIGGLAGGESKDDFWRVVNQCCKALPDDRPRYLMGVGYPLDLVVCTALGVDMYDCVYPTRTARFGVALINDGTCKLKAQACATDFRVIQENCKCQACQLGITRSRLHFMYKTGNPVAVQLLTQHNLTYMMQLVGDMRNAILENRYPTYARAFVKNMFAEEAVPGWVVDALNEAGISLQE</sequence>
<dbReference type="AlphaFoldDB" id="A0A1Z5JNR7"/>
<evidence type="ECO:0000256" key="3">
    <source>
        <dbReference type="ARBA" id="ARBA00022694"/>
    </source>
</evidence>
<protein>
    <recommendedName>
        <fullName evidence="6">tRNA-guanosine(34) queuine transglycosylase</fullName>
        <ecNumber evidence="6">2.4.2.64</ecNumber>
    </recommendedName>
</protein>
<keyword evidence="10" id="KW-1185">Reference proteome</keyword>
<organism evidence="9 10">
    <name type="scientific">Fistulifera solaris</name>
    <name type="common">Oleaginous diatom</name>
    <dbReference type="NCBI Taxonomy" id="1519565"/>
    <lineage>
        <taxon>Eukaryota</taxon>
        <taxon>Sar</taxon>
        <taxon>Stramenopiles</taxon>
        <taxon>Ochrophyta</taxon>
        <taxon>Bacillariophyta</taxon>
        <taxon>Bacillariophyceae</taxon>
        <taxon>Bacillariophycidae</taxon>
        <taxon>Naviculales</taxon>
        <taxon>Naviculaceae</taxon>
        <taxon>Fistulifera</taxon>
    </lineage>
</organism>
<keyword evidence="1 9" id="KW-0328">Glycosyltransferase</keyword>
<dbReference type="GO" id="GO:0046872">
    <property type="term" value="F:metal ion binding"/>
    <property type="evidence" value="ECO:0007669"/>
    <property type="project" value="UniProtKB-KW"/>
</dbReference>
<dbReference type="EMBL" id="BDSP01000095">
    <property type="protein sequence ID" value="GAX15619.1"/>
    <property type="molecule type" value="Genomic_DNA"/>
</dbReference>
<dbReference type="GO" id="GO:0006400">
    <property type="term" value="P:tRNA modification"/>
    <property type="evidence" value="ECO:0007669"/>
    <property type="project" value="InterPro"/>
</dbReference>
<dbReference type="NCBIfam" id="TIGR00449">
    <property type="entry name" value="tgt_general"/>
    <property type="match status" value="1"/>
</dbReference>
<comment type="caution">
    <text evidence="9">The sequence shown here is derived from an EMBL/GenBank/DDBJ whole genome shotgun (WGS) entry which is preliminary data.</text>
</comment>
<dbReference type="Gene3D" id="3.20.20.105">
    <property type="entry name" value="Queuine tRNA-ribosyltransferase-like"/>
    <property type="match status" value="1"/>
</dbReference>
<evidence type="ECO:0000313" key="9">
    <source>
        <dbReference type="EMBL" id="GAX15619.1"/>
    </source>
</evidence>
<dbReference type="EC" id="2.4.2.64" evidence="6"/>
<dbReference type="GO" id="GO:0005829">
    <property type="term" value="C:cytosol"/>
    <property type="evidence" value="ECO:0007669"/>
    <property type="project" value="TreeGrafter"/>
</dbReference>
<keyword evidence="5" id="KW-0862">Zinc</keyword>
<evidence type="ECO:0000256" key="6">
    <source>
        <dbReference type="ARBA" id="ARBA00024223"/>
    </source>
</evidence>
<evidence type="ECO:0000256" key="7">
    <source>
        <dbReference type="SAM" id="MobiDB-lite"/>
    </source>
</evidence>
<evidence type="ECO:0000259" key="8">
    <source>
        <dbReference type="Pfam" id="PF01702"/>
    </source>
</evidence>
<dbReference type="InterPro" id="IPR002616">
    <property type="entry name" value="tRNA_ribo_trans-like"/>
</dbReference>
<evidence type="ECO:0000256" key="5">
    <source>
        <dbReference type="ARBA" id="ARBA00022833"/>
    </source>
</evidence>
<feature type="compositionally biased region" description="Polar residues" evidence="7">
    <location>
        <begin position="1"/>
        <end position="16"/>
    </location>
</feature>
<dbReference type="InterPro" id="IPR036511">
    <property type="entry name" value="TGT-like_sf"/>
</dbReference>
<feature type="region of interest" description="Disordered" evidence="7">
    <location>
        <begin position="1"/>
        <end position="32"/>
    </location>
</feature>
<dbReference type="SUPFAM" id="SSF51713">
    <property type="entry name" value="tRNA-guanine transglycosylase"/>
    <property type="match status" value="1"/>
</dbReference>
<dbReference type="GO" id="GO:0008479">
    <property type="term" value="F:tRNA-guanosine(34) queuine transglycosylase activity"/>
    <property type="evidence" value="ECO:0007669"/>
    <property type="project" value="UniProtKB-EC"/>
</dbReference>
<feature type="domain" description="tRNA-guanine(15) transglycosylase-like" evidence="8">
    <location>
        <begin position="85"/>
        <end position="454"/>
    </location>
</feature>
<dbReference type="NCBIfam" id="TIGR00430">
    <property type="entry name" value="Q_tRNA_tgt"/>
    <property type="match status" value="1"/>
</dbReference>
<accession>A0A1Z5JNR7</accession>
<reference evidence="9 10" key="1">
    <citation type="journal article" date="2015" name="Plant Cell">
        <title>Oil accumulation by the oleaginous diatom Fistulifera solaris as revealed by the genome and transcriptome.</title>
        <authorList>
            <person name="Tanaka T."/>
            <person name="Maeda Y."/>
            <person name="Veluchamy A."/>
            <person name="Tanaka M."/>
            <person name="Abida H."/>
            <person name="Marechal E."/>
            <person name="Bowler C."/>
            <person name="Muto M."/>
            <person name="Sunaga Y."/>
            <person name="Tanaka M."/>
            <person name="Yoshino T."/>
            <person name="Taniguchi T."/>
            <person name="Fukuda Y."/>
            <person name="Nemoto M."/>
            <person name="Matsumoto M."/>
            <person name="Wong P.S."/>
            <person name="Aburatani S."/>
            <person name="Fujibuchi W."/>
        </authorList>
    </citation>
    <scope>NUCLEOTIDE SEQUENCE [LARGE SCALE GENOMIC DNA]</scope>
    <source>
        <strain evidence="9 10">JPCC DA0580</strain>
    </source>
</reference>
<evidence type="ECO:0000256" key="4">
    <source>
        <dbReference type="ARBA" id="ARBA00022723"/>
    </source>
</evidence>
<proteinExistence type="predicted"/>
<dbReference type="PANTHER" id="PTHR43530:SF1">
    <property type="entry name" value="QUEUINE TRNA-RIBOSYLTRANSFERASE CATALYTIC SUBUNIT 1"/>
    <property type="match status" value="1"/>
</dbReference>
<dbReference type="InterPro" id="IPR004803">
    <property type="entry name" value="TGT"/>
</dbReference>
<dbReference type="InParanoid" id="A0A1Z5JNR7"/>
<dbReference type="PANTHER" id="PTHR43530">
    <property type="entry name" value="QUEUINE TRNA-RIBOSYLTRANSFERASE CATALYTIC SUBUNIT 1"/>
    <property type="match status" value="1"/>
</dbReference>
<keyword evidence="4" id="KW-0479">Metal-binding</keyword>
<dbReference type="FunCoup" id="A0A1Z5JNR7">
    <property type="interactions" value="317"/>
</dbReference>
<name>A0A1Z5JNR7_FISSO</name>
<evidence type="ECO:0000313" key="10">
    <source>
        <dbReference type="Proteomes" id="UP000198406"/>
    </source>
</evidence>
<evidence type="ECO:0000256" key="2">
    <source>
        <dbReference type="ARBA" id="ARBA00022679"/>
    </source>
</evidence>
<keyword evidence="3" id="KW-0819">tRNA processing</keyword>
<dbReference type="Proteomes" id="UP000198406">
    <property type="component" value="Unassembled WGS sequence"/>
</dbReference>
<evidence type="ECO:0000256" key="1">
    <source>
        <dbReference type="ARBA" id="ARBA00022676"/>
    </source>
</evidence>